<keyword evidence="1" id="KW-0472">Membrane</keyword>
<feature type="transmembrane region" description="Helical" evidence="1">
    <location>
        <begin position="14"/>
        <end position="35"/>
    </location>
</feature>
<dbReference type="Proteomes" id="UP001589575">
    <property type="component" value="Unassembled WGS sequence"/>
</dbReference>
<proteinExistence type="predicted"/>
<accession>A0ABV5FZQ2</accession>
<dbReference type="EMBL" id="JBHMFI010000001">
    <property type="protein sequence ID" value="MFB9072158.1"/>
    <property type="molecule type" value="Genomic_DNA"/>
</dbReference>
<name>A0ABV5FZQ2_9MICC</name>
<reference evidence="2 3" key="1">
    <citation type="submission" date="2024-09" db="EMBL/GenBank/DDBJ databases">
        <authorList>
            <person name="Sun Q."/>
            <person name="Mori K."/>
        </authorList>
    </citation>
    <scope>NUCLEOTIDE SEQUENCE [LARGE SCALE GENOMIC DNA]</scope>
    <source>
        <strain evidence="2 3">CCM 7609</strain>
    </source>
</reference>
<evidence type="ECO:0000313" key="2">
    <source>
        <dbReference type="EMBL" id="MFB9072158.1"/>
    </source>
</evidence>
<protein>
    <recommendedName>
        <fullName evidence="4">LPXTG cell wall anchor domain-containing protein</fullName>
    </recommendedName>
</protein>
<sequence>MAAAERTAHTGSTLWLFAGVGFLMIALIALALAALPRGGRRH</sequence>
<gene>
    <name evidence="2" type="ORF">ACFFX0_13475</name>
</gene>
<evidence type="ECO:0000256" key="1">
    <source>
        <dbReference type="SAM" id="Phobius"/>
    </source>
</evidence>
<keyword evidence="1" id="KW-0812">Transmembrane</keyword>
<evidence type="ECO:0008006" key="4">
    <source>
        <dbReference type="Google" id="ProtNLM"/>
    </source>
</evidence>
<evidence type="ECO:0000313" key="3">
    <source>
        <dbReference type="Proteomes" id="UP001589575"/>
    </source>
</evidence>
<keyword evidence="3" id="KW-1185">Reference proteome</keyword>
<comment type="caution">
    <text evidence="2">The sequence shown here is derived from an EMBL/GenBank/DDBJ whole genome shotgun (WGS) entry which is preliminary data.</text>
</comment>
<keyword evidence="1" id="KW-1133">Transmembrane helix</keyword>
<organism evidence="2 3">
    <name type="scientific">Citricoccus parietis</name>
    <dbReference type="NCBI Taxonomy" id="592307"/>
    <lineage>
        <taxon>Bacteria</taxon>
        <taxon>Bacillati</taxon>
        <taxon>Actinomycetota</taxon>
        <taxon>Actinomycetes</taxon>
        <taxon>Micrococcales</taxon>
        <taxon>Micrococcaceae</taxon>
        <taxon>Citricoccus</taxon>
    </lineage>
</organism>